<comment type="similarity">
    <text evidence="2 7">Belongs to the ExbD/TolR family.</text>
</comment>
<reference evidence="9 10" key="1">
    <citation type="submission" date="2022-03" db="EMBL/GenBank/DDBJ databases">
        <title>Novel taxa within the pig intestine.</title>
        <authorList>
            <person name="Wylensek D."/>
            <person name="Bishof K."/>
            <person name="Afrizal A."/>
            <person name="Clavel T."/>
        </authorList>
    </citation>
    <scope>NUCLEOTIDE SEQUENCE [LARGE SCALE GENOMIC DNA]</scope>
    <source>
        <strain evidence="9 10">CLA-KB-P66</strain>
    </source>
</reference>
<keyword evidence="7" id="KW-0813">Transport</keyword>
<dbReference type="EMBL" id="JALBUT010000001">
    <property type="protein sequence ID" value="MDX8414629.1"/>
    <property type="molecule type" value="Genomic_DNA"/>
</dbReference>
<organism evidence="9 10">
    <name type="scientific">Intestinicryptomonas porci</name>
    <dbReference type="NCBI Taxonomy" id="2926320"/>
    <lineage>
        <taxon>Bacteria</taxon>
        <taxon>Pseudomonadati</taxon>
        <taxon>Verrucomicrobiota</taxon>
        <taxon>Opitutia</taxon>
        <taxon>Opitutales</taxon>
        <taxon>Intestinicryptomonaceae</taxon>
        <taxon>Intestinicryptomonas</taxon>
    </lineage>
</organism>
<dbReference type="Proteomes" id="UP001275932">
    <property type="component" value="Unassembled WGS sequence"/>
</dbReference>
<accession>A0ABU4WGT4</accession>
<dbReference type="InterPro" id="IPR003400">
    <property type="entry name" value="ExbD"/>
</dbReference>
<evidence type="ECO:0000256" key="7">
    <source>
        <dbReference type="RuleBase" id="RU003879"/>
    </source>
</evidence>
<proteinExistence type="inferred from homology"/>
<gene>
    <name evidence="9" type="ORF">MOX91_00315</name>
</gene>
<keyword evidence="10" id="KW-1185">Reference proteome</keyword>
<evidence type="ECO:0000256" key="5">
    <source>
        <dbReference type="ARBA" id="ARBA00022989"/>
    </source>
</evidence>
<comment type="caution">
    <text evidence="9">The sequence shown here is derived from an EMBL/GenBank/DDBJ whole genome shotgun (WGS) entry which is preliminary data.</text>
</comment>
<keyword evidence="3" id="KW-1003">Cell membrane</keyword>
<evidence type="ECO:0000256" key="1">
    <source>
        <dbReference type="ARBA" id="ARBA00004162"/>
    </source>
</evidence>
<comment type="subcellular location">
    <subcellularLocation>
        <location evidence="1">Cell membrane</location>
        <topology evidence="1">Single-pass membrane protein</topology>
    </subcellularLocation>
    <subcellularLocation>
        <location evidence="7">Cell membrane</location>
        <topology evidence="7">Single-pass type II membrane protein</topology>
    </subcellularLocation>
</comment>
<dbReference type="Pfam" id="PF02472">
    <property type="entry name" value="ExbD"/>
    <property type="match status" value="1"/>
</dbReference>
<evidence type="ECO:0000313" key="10">
    <source>
        <dbReference type="Proteomes" id="UP001275932"/>
    </source>
</evidence>
<dbReference type="PANTHER" id="PTHR30558">
    <property type="entry name" value="EXBD MEMBRANE COMPONENT OF PMF-DRIVEN MACROMOLECULE IMPORT SYSTEM"/>
    <property type="match status" value="1"/>
</dbReference>
<keyword evidence="6 8" id="KW-0472">Membrane</keyword>
<sequence length="139" mass="15764">MDSLERSRRRRRKFEVNIVPMVDVMTVLIFFFLLTMQFKENGSVQINPPSMSTTERADENAKPTVLAVSKDGEFYLNEKKMPIEEISETLKKTAESDKGAAVLLLGDELAKYGDIAKAVDCVRAANIKKLRIRALQKKQ</sequence>
<dbReference type="RefSeq" id="WP_370396078.1">
    <property type="nucleotide sequence ID" value="NZ_JALBUT010000001.1"/>
</dbReference>
<evidence type="ECO:0000256" key="6">
    <source>
        <dbReference type="ARBA" id="ARBA00023136"/>
    </source>
</evidence>
<dbReference type="Gene3D" id="3.30.420.270">
    <property type="match status" value="1"/>
</dbReference>
<evidence type="ECO:0000256" key="3">
    <source>
        <dbReference type="ARBA" id="ARBA00022475"/>
    </source>
</evidence>
<evidence type="ECO:0000256" key="2">
    <source>
        <dbReference type="ARBA" id="ARBA00005811"/>
    </source>
</evidence>
<keyword evidence="5 8" id="KW-1133">Transmembrane helix</keyword>
<keyword evidence="7" id="KW-0653">Protein transport</keyword>
<keyword evidence="4 7" id="KW-0812">Transmembrane</keyword>
<protein>
    <submittedName>
        <fullName evidence="9">Biopolymer transporter ExbD</fullName>
    </submittedName>
</protein>
<evidence type="ECO:0000256" key="4">
    <source>
        <dbReference type="ARBA" id="ARBA00022692"/>
    </source>
</evidence>
<name>A0ABU4WGT4_9BACT</name>
<evidence type="ECO:0000313" key="9">
    <source>
        <dbReference type="EMBL" id="MDX8414629.1"/>
    </source>
</evidence>
<feature type="transmembrane region" description="Helical" evidence="8">
    <location>
        <begin position="21"/>
        <end position="38"/>
    </location>
</feature>
<evidence type="ECO:0000256" key="8">
    <source>
        <dbReference type="SAM" id="Phobius"/>
    </source>
</evidence>